<organism evidence="1 2">
    <name type="scientific">Eumeta variegata</name>
    <name type="common">Bagworm moth</name>
    <name type="synonym">Eumeta japonica</name>
    <dbReference type="NCBI Taxonomy" id="151549"/>
    <lineage>
        <taxon>Eukaryota</taxon>
        <taxon>Metazoa</taxon>
        <taxon>Ecdysozoa</taxon>
        <taxon>Arthropoda</taxon>
        <taxon>Hexapoda</taxon>
        <taxon>Insecta</taxon>
        <taxon>Pterygota</taxon>
        <taxon>Neoptera</taxon>
        <taxon>Endopterygota</taxon>
        <taxon>Lepidoptera</taxon>
        <taxon>Glossata</taxon>
        <taxon>Ditrysia</taxon>
        <taxon>Tineoidea</taxon>
        <taxon>Psychidae</taxon>
        <taxon>Oiketicinae</taxon>
        <taxon>Eumeta</taxon>
    </lineage>
</organism>
<dbReference type="Proteomes" id="UP000299102">
    <property type="component" value="Unassembled WGS sequence"/>
</dbReference>
<name>A0A4C1ZRN1_EUMVA</name>
<proteinExistence type="predicted"/>
<accession>A0A4C1ZRN1</accession>
<evidence type="ECO:0000313" key="1">
    <source>
        <dbReference type="EMBL" id="GBP89265.1"/>
    </source>
</evidence>
<dbReference type="AlphaFoldDB" id="A0A4C1ZRN1"/>
<sequence>MDIQLIFLKHYRYGKGKRNRGGEEAGAAVIYGETADQPESRKCIPMHHREVIRIFNVKYRVMPPSPGSEPYRSQRSSTMLIPQTHAHAHSVNVRDDNCGPREWRNLCGNFISGADPGTGRYSIAYRAHTAPRARRTPRGVRVAIVDLSACDSTPRPILRRET</sequence>
<keyword evidence="2" id="KW-1185">Reference proteome</keyword>
<comment type="caution">
    <text evidence="1">The sequence shown here is derived from an EMBL/GenBank/DDBJ whole genome shotgun (WGS) entry which is preliminary data.</text>
</comment>
<protein>
    <submittedName>
        <fullName evidence="1">Uncharacterized protein</fullName>
    </submittedName>
</protein>
<dbReference type="EMBL" id="BGZK01001987">
    <property type="protein sequence ID" value="GBP89265.1"/>
    <property type="molecule type" value="Genomic_DNA"/>
</dbReference>
<gene>
    <name evidence="1" type="ORF">EVAR_65752_1</name>
</gene>
<evidence type="ECO:0000313" key="2">
    <source>
        <dbReference type="Proteomes" id="UP000299102"/>
    </source>
</evidence>
<reference evidence="1 2" key="1">
    <citation type="journal article" date="2019" name="Commun. Biol.">
        <title>The bagworm genome reveals a unique fibroin gene that provides high tensile strength.</title>
        <authorList>
            <person name="Kono N."/>
            <person name="Nakamura H."/>
            <person name="Ohtoshi R."/>
            <person name="Tomita M."/>
            <person name="Numata K."/>
            <person name="Arakawa K."/>
        </authorList>
    </citation>
    <scope>NUCLEOTIDE SEQUENCE [LARGE SCALE GENOMIC DNA]</scope>
</reference>